<reference evidence="4 5" key="1">
    <citation type="submission" date="2021-03" db="EMBL/GenBank/DDBJ databases">
        <title>Sequencing the genomes of 1000 actinobacteria strains.</title>
        <authorList>
            <person name="Klenk H.-P."/>
        </authorList>
    </citation>
    <scope>NUCLEOTIDE SEQUENCE [LARGE SCALE GENOMIC DNA]</scope>
    <source>
        <strain evidence="4 5">DSM 45256</strain>
    </source>
</reference>
<protein>
    <submittedName>
        <fullName evidence="4">Phospholipid/cholesterol/gamma-HCH transport system substrate-binding protein</fullName>
    </submittedName>
</protein>
<dbReference type="Pfam" id="PF11887">
    <property type="entry name" value="Mce4_CUP1"/>
    <property type="match status" value="1"/>
</dbReference>
<dbReference type="InterPro" id="IPR005693">
    <property type="entry name" value="Mce"/>
</dbReference>
<dbReference type="Pfam" id="PF02470">
    <property type="entry name" value="MlaD"/>
    <property type="match status" value="1"/>
</dbReference>
<accession>A0ABS4VLK9</accession>
<dbReference type="Proteomes" id="UP001519295">
    <property type="component" value="Unassembled WGS sequence"/>
</dbReference>
<evidence type="ECO:0000313" key="5">
    <source>
        <dbReference type="Proteomes" id="UP001519295"/>
    </source>
</evidence>
<dbReference type="RefSeq" id="WP_210024816.1">
    <property type="nucleotide sequence ID" value="NZ_JAGINU010000001.1"/>
</dbReference>
<evidence type="ECO:0000259" key="3">
    <source>
        <dbReference type="Pfam" id="PF11887"/>
    </source>
</evidence>
<dbReference type="EMBL" id="JAGINU010000001">
    <property type="protein sequence ID" value="MBP2364803.1"/>
    <property type="molecule type" value="Genomic_DNA"/>
</dbReference>
<feature type="compositionally biased region" description="Basic and acidic residues" evidence="1">
    <location>
        <begin position="395"/>
        <end position="405"/>
    </location>
</feature>
<feature type="domain" description="Mce/MlaD" evidence="2">
    <location>
        <begin position="49"/>
        <end position="120"/>
    </location>
</feature>
<feature type="region of interest" description="Disordered" evidence="1">
    <location>
        <begin position="361"/>
        <end position="418"/>
    </location>
</feature>
<name>A0ABS4VLK9_9PSEU</name>
<dbReference type="PANTHER" id="PTHR33371:SF15">
    <property type="entry name" value="LIPOPROTEIN LPRN"/>
    <property type="match status" value="1"/>
</dbReference>
<dbReference type="PANTHER" id="PTHR33371">
    <property type="entry name" value="INTERMEMBRANE PHOSPHOLIPID TRANSPORT SYSTEM BINDING PROTEIN MLAD-RELATED"/>
    <property type="match status" value="1"/>
</dbReference>
<sequence length="418" mass="43086">MIRPLGRRRRISVTVLVVSMLTVLTGCRFDGVGSLPLPGAIGTGPGSFRVEVELPDVGTLKPNAQVKIGDVPVGTVTALSVRNWHAVATVSLRGDVELPADAVAAVGQNSLLGATHLEMAAPPERSTSGRLEEGGLVPLERTRAYPTTEQVLAATSTVLNGSGLNQLETTTRELQRALGGHDGAVGRLLPRLDEFVGGLDAQRDDIVRALDGLDRLSGTLAEQNQVLAGALDQLPPALEVLERERTDLTNALARLRDLGVTGRAVVADTRQDLVGNLRNLEPVLRSLADADRSLVDVLGLALTFPFPAATAPNACRGDYCNLNLTLDLRLEKLDAGLLSGTPAAGPPSVTGELLGEVADGAAGDAADPLPQVLPGAQPGDPAPEPAPAAPASPEPAREPAPEPARDGGFLGGLLGGGS</sequence>
<dbReference type="InterPro" id="IPR024516">
    <property type="entry name" value="Mce_C"/>
</dbReference>
<gene>
    <name evidence="4" type="ORF">JOF36_000499</name>
</gene>
<evidence type="ECO:0000313" key="4">
    <source>
        <dbReference type="EMBL" id="MBP2364803.1"/>
    </source>
</evidence>
<feature type="compositionally biased region" description="Pro residues" evidence="1">
    <location>
        <begin position="380"/>
        <end position="393"/>
    </location>
</feature>
<dbReference type="NCBIfam" id="TIGR00996">
    <property type="entry name" value="Mtu_fam_mce"/>
    <property type="match status" value="1"/>
</dbReference>
<organism evidence="4 5">
    <name type="scientific">Pseudonocardia parietis</name>
    <dbReference type="NCBI Taxonomy" id="570936"/>
    <lineage>
        <taxon>Bacteria</taxon>
        <taxon>Bacillati</taxon>
        <taxon>Actinomycetota</taxon>
        <taxon>Actinomycetes</taxon>
        <taxon>Pseudonocardiales</taxon>
        <taxon>Pseudonocardiaceae</taxon>
        <taxon>Pseudonocardia</taxon>
    </lineage>
</organism>
<feature type="compositionally biased region" description="Gly residues" evidence="1">
    <location>
        <begin position="408"/>
        <end position="418"/>
    </location>
</feature>
<dbReference type="InterPro" id="IPR003399">
    <property type="entry name" value="Mce/MlaD"/>
</dbReference>
<dbReference type="InterPro" id="IPR052336">
    <property type="entry name" value="MlaD_Phospholipid_Transporter"/>
</dbReference>
<keyword evidence="5" id="KW-1185">Reference proteome</keyword>
<proteinExistence type="predicted"/>
<dbReference type="PROSITE" id="PS51257">
    <property type="entry name" value="PROKAR_LIPOPROTEIN"/>
    <property type="match status" value="1"/>
</dbReference>
<feature type="domain" description="Mammalian cell entry C-terminal" evidence="3">
    <location>
        <begin position="129"/>
        <end position="289"/>
    </location>
</feature>
<evidence type="ECO:0000256" key="1">
    <source>
        <dbReference type="SAM" id="MobiDB-lite"/>
    </source>
</evidence>
<evidence type="ECO:0000259" key="2">
    <source>
        <dbReference type="Pfam" id="PF02470"/>
    </source>
</evidence>
<comment type="caution">
    <text evidence="4">The sequence shown here is derived from an EMBL/GenBank/DDBJ whole genome shotgun (WGS) entry which is preliminary data.</text>
</comment>